<organism evidence="6 7">
    <name type="scientific">Ascaris lumbricoides</name>
    <name type="common">Giant roundworm</name>
    <dbReference type="NCBI Taxonomy" id="6252"/>
    <lineage>
        <taxon>Eukaryota</taxon>
        <taxon>Metazoa</taxon>
        <taxon>Ecdysozoa</taxon>
        <taxon>Nematoda</taxon>
        <taxon>Chromadorea</taxon>
        <taxon>Rhabditida</taxon>
        <taxon>Spirurina</taxon>
        <taxon>Ascaridomorpha</taxon>
        <taxon>Ascaridoidea</taxon>
        <taxon>Ascarididae</taxon>
        <taxon>Ascaris</taxon>
    </lineage>
</organism>
<comment type="subcellular location">
    <subcellularLocation>
        <location evidence="1">Membrane</location>
        <topology evidence="1">Multi-pass membrane protein</topology>
    </subcellularLocation>
</comment>
<feature type="transmembrane region" description="Helical" evidence="5">
    <location>
        <begin position="123"/>
        <end position="154"/>
    </location>
</feature>
<dbReference type="Proteomes" id="UP000036681">
    <property type="component" value="Unplaced"/>
</dbReference>
<protein>
    <submittedName>
        <fullName evidence="7">Clc-like protein</fullName>
    </submittedName>
</protein>
<evidence type="ECO:0000256" key="2">
    <source>
        <dbReference type="ARBA" id="ARBA00022692"/>
    </source>
</evidence>
<dbReference type="Pfam" id="PF07062">
    <property type="entry name" value="Clc-like"/>
    <property type="match status" value="1"/>
</dbReference>
<dbReference type="Gene3D" id="1.20.140.150">
    <property type="match status" value="1"/>
</dbReference>
<feature type="transmembrane region" description="Helical" evidence="5">
    <location>
        <begin position="20"/>
        <end position="43"/>
    </location>
</feature>
<reference evidence="7" key="1">
    <citation type="submission" date="2017-02" db="UniProtKB">
        <authorList>
            <consortium name="WormBaseParasite"/>
        </authorList>
    </citation>
    <scope>IDENTIFICATION</scope>
</reference>
<evidence type="ECO:0000256" key="3">
    <source>
        <dbReference type="ARBA" id="ARBA00022989"/>
    </source>
</evidence>
<proteinExistence type="predicted"/>
<evidence type="ECO:0000256" key="5">
    <source>
        <dbReference type="SAM" id="Phobius"/>
    </source>
</evidence>
<sequence>MLRVVWFASEREMSLASSCRLVALGITVLFVLSAICLAMAALLTPNWQVVFISEFHTQHQHGLWMDCIIGKKLVQGASESSLHCTYKFESALDSNTRGEIDEEGEQQHKFHEWHKAVLSMLTAALLAAFIAFCFLMCAVCVRIAALVANVLLLVAEIDLKVHQENQHQSRGYSFWLAVASSLCYILSFTCSVLGTVLIFVHDRHQHRSNKTFPKHNTAV</sequence>
<evidence type="ECO:0000313" key="7">
    <source>
        <dbReference type="WBParaSite" id="ALUE_0000431801-mRNA-1"/>
    </source>
</evidence>
<feature type="transmembrane region" description="Helical" evidence="5">
    <location>
        <begin position="174"/>
        <end position="200"/>
    </location>
</feature>
<keyword evidence="3 5" id="KW-1133">Transmembrane helix</keyword>
<dbReference type="PANTHER" id="PTHR10671">
    <property type="entry name" value="EPITHELIAL MEMBRANE PROTEIN-RELATED"/>
    <property type="match status" value="1"/>
</dbReference>
<dbReference type="AlphaFoldDB" id="A0A0M3HQE9"/>
<dbReference type="InterPro" id="IPR050579">
    <property type="entry name" value="PMP-22/EMP/MP20-like"/>
</dbReference>
<name>A0A0M3HQE9_ASCLU</name>
<keyword evidence="4 5" id="KW-0472">Membrane</keyword>
<dbReference type="InterPro" id="IPR010761">
    <property type="entry name" value="Clc_prot-like"/>
</dbReference>
<dbReference type="GO" id="GO:0005886">
    <property type="term" value="C:plasma membrane"/>
    <property type="evidence" value="ECO:0007669"/>
    <property type="project" value="TreeGrafter"/>
</dbReference>
<dbReference type="WBParaSite" id="ALUE_0000431801-mRNA-1">
    <property type="protein sequence ID" value="ALUE_0000431801-mRNA-1"/>
    <property type="gene ID" value="ALUE_0000431801"/>
</dbReference>
<accession>A0A0M3HQE9</accession>
<dbReference type="PANTHER" id="PTHR10671:SF96">
    <property type="entry name" value="CLC-LIKE PROTEIN 5"/>
    <property type="match status" value="1"/>
</dbReference>
<evidence type="ECO:0000256" key="4">
    <source>
        <dbReference type="ARBA" id="ARBA00023136"/>
    </source>
</evidence>
<keyword evidence="6" id="KW-1185">Reference proteome</keyword>
<evidence type="ECO:0000256" key="1">
    <source>
        <dbReference type="ARBA" id="ARBA00004141"/>
    </source>
</evidence>
<evidence type="ECO:0000313" key="6">
    <source>
        <dbReference type="Proteomes" id="UP000036681"/>
    </source>
</evidence>
<keyword evidence="2 5" id="KW-0812">Transmembrane</keyword>